<dbReference type="Proteomes" id="UP000775547">
    <property type="component" value="Unassembled WGS sequence"/>
</dbReference>
<comment type="caution">
    <text evidence="2">The sequence shown here is derived from an EMBL/GenBank/DDBJ whole genome shotgun (WGS) entry which is preliminary data.</text>
</comment>
<keyword evidence="3" id="KW-1185">Reference proteome</keyword>
<protein>
    <submittedName>
        <fullName evidence="2">Uncharacterized protein</fullName>
    </submittedName>
</protein>
<reference evidence="2" key="2">
    <citation type="submission" date="2021-10" db="EMBL/GenBank/DDBJ databases">
        <title>Phylogenomics reveals ancestral predisposition of the termite-cultivated fungus Termitomyces towards a domesticated lifestyle.</title>
        <authorList>
            <person name="Auxier B."/>
            <person name="Grum-Grzhimaylo A."/>
            <person name="Cardenas M.E."/>
            <person name="Lodge J.D."/>
            <person name="Laessoe T."/>
            <person name="Pedersen O."/>
            <person name="Smith M.E."/>
            <person name="Kuyper T.W."/>
            <person name="Franco-Molano E.A."/>
            <person name="Baroni T.J."/>
            <person name="Aanen D.K."/>
        </authorList>
    </citation>
    <scope>NUCLEOTIDE SEQUENCE</scope>
    <source>
        <strain evidence="2">AP01</strain>
        <tissue evidence="2">Mycelium</tissue>
    </source>
</reference>
<name>A0A9P7G3M2_9AGAR</name>
<feature type="non-terminal residue" evidence="2">
    <location>
        <position position="159"/>
    </location>
</feature>
<proteinExistence type="predicted"/>
<evidence type="ECO:0000313" key="2">
    <source>
        <dbReference type="EMBL" id="KAG5639927.1"/>
    </source>
</evidence>
<gene>
    <name evidence="2" type="ORF">DXG03_002331</name>
</gene>
<sequence>FNIYLLQQLPATMHVHFNSDKFLSTFTMWDEHTNQHVDAGTWGMAPNRSGGAACNGEVARQDFDLIYLCQQHIEEWKAHVSGICAFIPLQINQEEKSAGTGYSGRQKEKVGKRPAASSHNGKTKKCKGPLLAKDHPAASSLAIQAHLTKNQLDSLGALN</sequence>
<dbReference type="AlphaFoldDB" id="A0A9P7G3M2"/>
<dbReference type="EMBL" id="JABCKV010001653">
    <property type="protein sequence ID" value="KAG5639927.1"/>
    <property type="molecule type" value="Genomic_DNA"/>
</dbReference>
<accession>A0A9P7G3M2</accession>
<evidence type="ECO:0000313" key="3">
    <source>
        <dbReference type="Proteomes" id="UP000775547"/>
    </source>
</evidence>
<reference evidence="2" key="1">
    <citation type="submission" date="2020-07" db="EMBL/GenBank/DDBJ databases">
        <authorList>
            <person name="Nieuwenhuis M."/>
            <person name="Van De Peppel L.J.J."/>
        </authorList>
    </citation>
    <scope>NUCLEOTIDE SEQUENCE</scope>
    <source>
        <strain evidence="2">AP01</strain>
        <tissue evidence="2">Mycelium</tissue>
    </source>
</reference>
<feature type="region of interest" description="Disordered" evidence="1">
    <location>
        <begin position="97"/>
        <end position="130"/>
    </location>
</feature>
<evidence type="ECO:0000256" key="1">
    <source>
        <dbReference type="SAM" id="MobiDB-lite"/>
    </source>
</evidence>
<organism evidence="2 3">
    <name type="scientific">Asterophora parasitica</name>
    <dbReference type="NCBI Taxonomy" id="117018"/>
    <lineage>
        <taxon>Eukaryota</taxon>
        <taxon>Fungi</taxon>
        <taxon>Dikarya</taxon>
        <taxon>Basidiomycota</taxon>
        <taxon>Agaricomycotina</taxon>
        <taxon>Agaricomycetes</taxon>
        <taxon>Agaricomycetidae</taxon>
        <taxon>Agaricales</taxon>
        <taxon>Tricholomatineae</taxon>
        <taxon>Lyophyllaceae</taxon>
        <taxon>Asterophora</taxon>
    </lineage>
</organism>